<evidence type="ECO:0000256" key="1">
    <source>
        <dbReference type="SAM" id="MobiDB-lite"/>
    </source>
</evidence>
<organism evidence="2">
    <name type="scientific">Kitasatospora camelliae</name>
    <dbReference type="NCBI Taxonomy" id="3156397"/>
    <lineage>
        <taxon>Bacteria</taxon>
        <taxon>Bacillati</taxon>
        <taxon>Actinomycetota</taxon>
        <taxon>Actinomycetes</taxon>
        <taxon>Kitasatosporales</taxon>
        <taxon>Streptomycetaceae</taxon>
        <taxon>Kitasatospora</taxon>
    </lineage>
</organism>
<name>A0AAU8K6G9_9ACTN</name>
<evidence type="ECO:0000313" key="2">
    <source>
        <dbReference type="EMBL" id="XCM82934.1"/>
    </source>
</evidence>
<feature type="region of interest" description="Disordered" evidence="1">
    <location>
        <begin position="283"/>
        <end position="318"/>
    </location>
</feature>
<protein>
    <recommendedName>
        <fullName evidence="3">SPP1 Gp6-like portal protein</fullName>
    </recommendedName>
</protein>
<dbReference type="KEGG" id="kcm:ABWK59_30470"/>
<dbReference type="RefSeq" id="WP_354643869.1">
    <property type="nucleotide sequence ID" value="NZ_CP159872.1"/>
</dbReference>
<dbReference type="EMBL" id="CP159872">
    <property type="protein sequence ID" value="XCM82934.1"/>
    <property type="molecule type" value="Genomic_DNA"/>
</dbReference>
<dbReference type="Pfam" id="PF05133">
    <property type="entry name" value="SPP1_portal"/>
    <property type="match status" value="1"/>
</dbReference>
<accession>A0AAU8K6G9</accession>
<gene>
    <name evidence="2" type="ORF">ABWK59_30470</name>
</gene>
<proteinExistence type="predicted"/>
<feature type="compositionally biased region" description="Acidic residues" evidence="1">
    <location>
        <begin position="288"/>
        <end position="300"/>
    </location>
</feature>
<dbReference type="InterPro" id="IPR021145">
    <property type="entry name" value="Portal_protein_SPP1_Gp6-like"/>
</dbReference>
<sequence length="529" mass="58612">MTASDDLWDGIEALNGARPGYEKAAAYYDDEVPEVFSSARVRRAIERTGVDYKLGFIATVVDAVSDRLQLSTVTSPDQQQAETLQAIRENNLMELEEPEVHRTVSRYGDAYLIILPVHGDGDDKTVTGVDMYCNDPLTVRMVYDAENPRLKSFAIKRWCEEVGSGPRAQEIHRAELYYADRIERWTTRPGSPGNSEGDWYPWLPDAVEAEDGALLEPDDDAWIIEHDFGEIPVFHFRNARPYGVPEHRRGYGAQNAINKLIATHMGTVDYQGFPQRYALTDTATTDTGDLEPGDFDDDLFPPDPDAGPTDSGDDSSLKSGPGELMLLRGFKQVGQFDAAQPAVFFDPIEFDIRAMAQLTVTPLHLFDTSGEQPSGQSVRAQDAPFSRKIEARQRAYTGTWRDGYGFALHLLDVAEPAVDVRWEAAETIDDTDAWVVSGKKSDLGVPQRQVLLERGYSEDQVEAWLESQTDDTAELTRRLADLATLADTLEKLGTAVTLGAIDQQQVQQLINPVVARMTEPAPQPGEGPA</sequence>
<reference evidence="2" key="1">
    <citation type="submission" date="2024-06" db="EMBL/GenBank/DDBJ databases">
        <title>The genome sequences of Kitasatospora sp. strain HUAS MG31.</title>
        <authorList>
            <person name="Mo P."/>
        </authorList>
    </citation>
    <scope>NUCLEOTIDE SEQUENCE</scope>
    <source>
        <strain evidence="2">HUAS MG31</strain>
    </source>
</reference>
<evidence type="ECO:0008006" key="3">
    <source>
        <dbReference type="Google" id="ProtNLM"/>
    </source>
</evidence>
<dbReference type="AlphaFoldDB" id="A0AAU8K6G9"/>